<accession>A0A833UQ85</accession>
<dbReference type="PANTHER" id="PTHR34950:SF2">
    <property type="entry name" value="OS10G0364900 PROTEIN"/>
    <property type="match status" value="1"/>
</dbReference>
<dbReference type="AlphaFoldDB" id="A0A833UQ85"/>
<gene>
    <name evidence="3" type="ORF">F2P56_022159</name>
</gene>
<dbReference type="EMBL" id="LIHL02000010">
    <property type="protein sequence ID" value="KAF5458098.1"/>
    <property type="molecule type" value="Genomic_DNA"/>
</dbReference>
<feature type="compositionally biased region" description="Basic and acidic residues" evidence="1">
    <location>
        <begin position="64"/>
        <end position="84"/>
    </location>
</feature>
<keyword evidence="2" id="KW-0472">Membrane</keyword>
<name>A0A833UQ85_JUGRE</name>
<proteinExistence type="predicted"/>
<reference evidence="3" key="1">
    <citation type="submission" date="2015-10" db="EMBL/GenBank/DDBJ databases">
        <authorList>
            <person name="Martinez-Garcia P.J."/>
            <person name="Crepeau M.W."/>
            <person name="Puiu D."/>
            <person name="Gonzalez-Ibeas D."/>
            <person name="Whalen J."/>
            <person name="Stevens K."/>
            <person name="Paul R."/>
            <person name="Butterfield T."/>
            <person name="Britton M."/>
            <person name="Reagan R."/>
            <person name="Chakraborty S."/>
            <person name="Walawage S.L."/>
            <person name="Vasquez-Gross H.A."/>
            <person name="Cardeno C."/>
            <person name="Famula R."/>
            <person name="Pratt K."/>
            <person name="Kuruganti S."/>
            <person name="Aradhya M.K."/>
            <person name="Leslie C.A."/>
            <person name="Dandekar A.M."/>
            <person name="Salzberg S.L."/>
            <person name="Wegrzyn J.L."/>
            <person name="Langley C.H."/>
            <person name="Neale D.B."/>
        </authorList>
    </citation>
    <scope>NUCLEOTIDE SEQUENCE</scope>
    <source>
        <tissue evidence="3">Leaves</tissue>
    </source>
</reference>
<reference evidence="3" key="2">
    <citation type="submission" date="2020-03" db="EMBL/GenBank/DDBJ databases">
        <title>Walnut 2.0.</title>
        <authorList>
            <person name="Marrano A."/>
            <person name="Britton M."/>
            <person name="Zimin A.V."/>
            <person name="Zaini P.A."/>
            <person name="Workman R."/>
            <person name="Puiu D."/>
            <person name="Bianco L."/>
            <person name="Allen B.J."/>
            <person name="Troggio M."/>
            <person name="Leslie C.A."/>
            <person name="Timp W."/>
            <person name="Dendekar A."/>
            <person name="Salzberg S.L."/>
            <person name="Neale D.B."/>
        </authorList>
    </citation>
    <scope>NUCLEOTIDE SEQUENCE</scope>
    <source>
        <tissue evidence="3">Leaves</tissue>
    </source>
</reference>
<dbReference type="Gramene" id="Jr10_11610_p1">
    <property type="protein sequence ID" value="cds.Jr10_11610_p1"/>
    <property type="gene ID" value="Jr10_11610"/>
</dbReference>
<dbReference type="Proteomes" id="UP000619265">
    <property type="component" value="Unassembled WGS sequence"/>
</dbReference>
<organism evidence="3 4">
    <name type="scientific">Juglans regia</name>
    <name type="common">English walnut</name>
    <dbReference type="NCBI Taxonomy" id="51240"/>
    <lineage>
        <taxon>Eukaryota</taxon>
        <taxon>Viridiplantae</taxon>
        <taxon>Streptophyta</taxon>
        <taxon>Embryophyta</taxon>
        <taxon>Tracheophyta</taxon>
        <taxon>Spermatophyta</taxon>
        <taxon>Magnoliopsida</taxon>
        <taxon>eudicotyledons</taxon>
        <taxon>Gunneridae</taxon>
        <taxon>Pentapetalae</taxon>
        <taxon>rosids</taxon>
        <taxon>fabids</taxon>
        <taxon>Fagales</taxon>
        <taxon>Juglandaceae</taxon>
        <taxon>Juglans</taxon>
    </lineage>
</organism>
<dbReference type="PANTHER" id="PTHR34950">
    <property type="entry name" value="OS04G0457400 PROTEIN"/>
    <property type="match status" value="1"/>
</dbReference>
<comment type="caution">
    <text evidence="3">The sequence shown here is derived from an EMBL/GenBank/DDBJ whole genome shotgun (WGS) entry which is preliminary data.</text>
</comment>
<evidence type="ECO:0000256" key="1">
    <source>
        <dbReference type="SAM" id="MobiDB-lite"/>
    </source>
</evidence>
<feature type="region of interest" description="Disordered" evidence="1">
    <location>
        <begin position="64"/>
        <end position="115"/>
    </location>
</feature>
<sequence length="115" mass="13270">MAYKFPHLEPLIPPYRSRISDFYPNPSFLFLFFVSHRVIIMSSIGFSCAAVYVMKKRQEEKLKRMEEKERVKRSGEKRGEDGKLAVDGSTVGRREKVHPGHFPVSQDSAGKPGWR</sequence>
<keyword evidence="2" id="KW-1133">Transmembrane helix</keyword>
<evidence type="ECO:0008006" key="5">
    <source>
        <dbReference type="Google" id="ProtNLM"/>
    </source>
</evidence>
<evidence type="ECO:0000256" key="2">
    <source>
        <dbReference type="SAM" id="Phobius"/>
    </source>
</evidence>
<evidence type="ECO:0000313" key="3">
    <source>
        <dbReference type="EMBL" id="KAF5458098.1"/>
    </source>
</evidence>
<keyword evidence="2" id="KW-0812">Transmembrane</keyword>
<feature type="transmembrane region" description="Helical" evidence="2">
    <location>
        <begin position="28"/>
        <end position="54"/>
    </location>
</feature>
<evidence type="ECO:0000313" key="4">
    <source>
        <dbReference type="Proteomes" id="UP000619265"/>
    </source>
</evidence>
<protein>
    <recommendedName>
        <fullName evidence="5">Transmembrane protein</fullName>
    </recommendedName>
</protein>